<dbReference type="EMBL" id="CP047045">
    <property type="protein sequence ID" value="QGZ97085.1"/>
    <property type="molecule type" value="Genomic_DNA"/>
</dbReference>
<proteinExistence type="predicted"/>
<organism evidence="2 3">
    <name type="scientific">Terricaulis silvestris</name>
    <dbReference type="NCBI Taxonomy" id="2686094"/>
    <lineage>
        <taxon>Bacteria</taxon>
        <taxon>Pseudomonadati</taxon>
        <taxon>Pseudomonadota</taxon>
        <taxon>Alphaproteobacteria</taxon>
        <taxon>Caulobacterales</taxon>
        <taxon>Caulobacteraceae</taxon>
        <taxon>Terricaulis</taxon>
    </lineage>
</organism>
<accession>A0A6I6MNH4</accession>
<name>A0A6I6MNH4_9CAUL</name>
<keyword evidence="3" id="KW-1185">Reference proteome</keyword>
<dbReference type="Proteomes" id="UP000431269">
    <property type="component" value="Chromosome"/>
</dbReference>
<feature type="signal peptide" evidence="1">
    <location>
        <begin position="1"/>
        <end position="19"/>
    </location>
</feature>
<evidence type="ECO:0000256" key="1">
    <source>
        <dbReference type="SAM" id="SignalP"/>
    </source>
</evidence>
<protein>
    <submittedName>
        <fullName evidence="2">Uncharacterized protein</fullName>
    </submittedName>
</protein>
<evidence type="ECO:0000313" key="3">
    <source>
        <dbReference type="Proteomes" id="UP000431269"/>
    </source>
</evidence>
<evidence type="ECO:0000313" key="2">
    <source>
        <dbReference type="EMBL" id="QGZ97085.1"/>
    </source>
</evidence>
<gene>
    <name evidence="2" type="ORF">DSM104635_03951</name>
</gene>
<dbReference type="PROSITE" id="PS51257">
    <property type="entry name" value="PROKAR_LIPOPROTEIN"/>
    <property type="match status" value="1"/>
</dbReference>
<sequence>MTLRIFLLVLAAPCLAVLAGCDTASGAFVTQWPRTGGQSVVTAALHQAEIERPAPSSACLPRAVERAPIVAFGAYEGARNLGVRLGDDEHQTTLISVTGSESGDDRILLLMAYEPTIWDFSSAPAERINAVILSGYHNQAVANLPDNVPVIFNMYSDGRTLCGRLGYAYEGGPELDHVVNTITRATGLEVESFDGVYAAHSVVFGTTLRHSETDTIVRSGAIRATVKVTSDAVPPRDRGLATLQSRGIIRPANAQDIEGWNRAATRRLRSGNLASFQSDYLIASRSYVVLAPMTVPAGMYGAHSRNFIIARGVPLPHDRGSHNTYYLADGTCTGVDPECSALGSLARDDDDDGERRAVHD</sequence>
<keyword evidence="1" id="KW-0732">Signal</keyword>
<dbReference type="KEGG" id="tsv:DSM104635_03951"/>
<reference evidence="3" key="1">
    <citation type="submission" date="2019-12" db="EMBL/GenBank/DDBJ databases">
        <title>Complete genome of Terracaulis silvestris 0127_4.</title>
        <authorList>
            <person name="Vieira S."/>
            <person name="Riedel T."/>
            <person name="Sproer C."/>
            <person name="Pascual J."/>
            <person name="Boedeker C."/>
            <person name="Overmann J."/>
        </authorList>
    </citation>
    <scope>NUCLEOTIDE SEQUENCE [LARGE SCALE GENOMIC DNA]</scope>
    <source>
        <strain evidence="3">0127_4</strain>
    </source>
</reference>
<dbReference type="AlphaFoldDB" id="A0A6I6MNH4"/>
<feature type="chain" id="PRO_5026190354" evidence="1">
    <location>
        <begin position="20"/>
        <end position="360"/>
    </location>
</feature>